<feature type="transmembrane region" description="Helical" evidence="6">
    <location>
        <begin position="384"/>
        <end position="405"/>
    </location>
</feature>
<feature type="domain" description="PspC-related ToastRack" evidence="9">
    <location>
        <begin position="471"/>
        <end position="569"/>
    </location>
</feature>
<comment type="subcellular location">
    <subcellularLocation>
        <location evidence="1">Cell membrane</location>
        <topology evidence="1">Single-pass membrane protein</topology>
    </subcellularLocation>
</comment>
<name>A0A7X8SLW7_9BACT</name>
<evidence type="ECO:0000259" key="9">
    <source>
        <dbReference type="Pfam" id="PF22744"/>
    </source>
</evidence>
<comment type="caution">
    <text evidence="10">The sequence shown here is derived from an EMBL/GenBank/DDBJ whole genome shotgun (WGS) entry which is preliminary data.</text>
</comment>
<accession>A0A7X8SLW7</accession>
<dbReference type="GO" id="GO:0005886">
    <property type="term" value="C:plasma membrane"/>
    <property type="evidence" value="ECO:0007669"/>
    <property type="project" value="UniProtKB-SubCell"/>
</dbReference>
<keyword evidence="11" id="KW-1185">Reference proteome</keyword>
<sequence length="807" mass="91430">MILSSIHIGNTNFKITEDAKDILVNYKYALQQHLKNFKDASLIITELEYKLSELLIPYVKDEFDFLSELEVIECIEILGTPEGFELPKFKKNTNFSTNFDQKKSFSLVNNVTLDTIKEFFHKLYRDTDRQQIGGVAAGIAHILNTDPLWIRLLCLFPLMVLGTSKVPLVICFLGYLTLWMLLPEQRNIKRNQNTRLFFRDKENQVIAGISSGLSNYLGINIHAIRITFLLLAYFYKPFILLYIVIWVVTPYSRTLKDKFQSKGKAFNLEEIENYLTKTLQDNNINQETIQNAFNKVGQYIGNINVSPFLFELLKIVSFVFGAILFIISISMIFIGFPALGIALKLIPLHDVMTYVSSDINNEILTDIDRNLLMTIQYSIPNTTAIISLIQLLSVVSLTLILSVGLMTFKKVVKTTPIIFLLVLSVISSILLFTALNMSVHNFDNQATHKEEVFIPIKNGFIDLQYDKVGKIGLNEVDIDLDSYDGKDLKLVFLQEGLGKTRENAIKNAKAIDYLSMIKENKVILSSHFSFPRGAKYRKQKLKLKVFIPEGVPFKVNKDLSQYLSHESIHIVNADELLVFNHHDIDVFTGNLFSFQTPRPTPTPSRPKSYIEYKKFKNTLDSVIVYGNINLHLKVDHRVKGSIVKYKKDNNNPLNIKKIGNSLRVYPSENKNNFTDIVIMTNNIELLKFEGTGDLRIDEPVQIDSLAIKLAGNVKADIYDLSAKFTAFDLSGAAELDVNGNCDDVLLMTNGGSIFNGQDFKTKDIKAKAKGVSEINIHASNNATIFQSTLSKVTISGNPNHLENHTQR</sequence>
<proteinExistence type="predicted"/>
<feature type="domain" description="Putative auto-transporter adhesin head GIN" evidence="8">
    <location>
        <begin position="651"/>
        <end position="798"/>
    </location>
</feature>
<dbReference type="Proteomes" id="UP000585050">
    <property type="component" value="Unassembled WGS sequence"/>
</dbReference>
<keyword evidence="4 6" id="KW-1133">Transmembrane helix</keyword>
<dbReference type="InterPro" id="IPR007168">
    <property type="entry name" value="Phageshock_PspC_N"/>
</dbReference>
<dbReference type="InterPro" id="IPR052027">
    <property type="entry name" value="PspC"/>
</dbReference>
<feature type="domain" description="Phage shock protein PspC N-terminal" evidence="7">
    <location>
        <begin position="122"/>
        <end position="184"/>
    </location>
</feature>
<keyword evidence="5 6" id="KW-0472">Membrane</keyword>
<dbReference type="Gene3D" id="2.160.20.120">
    <property type="match status" value="1"/>
</dbReference>
<dbReference type="AlphaFoldDB" id="A0A7X8SLW7"/>
<dbReference type="RefSeq" id="WP_168883281.1">
    <property type="nucleotide sequence ID" value="NZ_JABAIL010000004.1"/>
</dbReference>
<dbReference type="PANTHER" id="PTHR33885:SF3">
    <property type="entry name" value="PHAGE SHOCK PROTEIN C"/>
    <property type="match status" value="1"/>
</dbReference>
<evidence type="ECO:0000256" key="5">
    <source>
        <dbReference type="ARBA" id="ARBA00023136"/>
    </source>
</evidence>
<evidence type="ECO:0000256" key="3">
    <source>
        <dbReference type="ARBA" id="ARBA00022692"/>
    </source>
</evidence>
<dbReference type="Pfam" id="PF22744">
    <property type="entry name" value="Toast-rack_PspC-Cterm"/>
    <property type="match status" value="1"/>
</dbReference>
<dbReference type="InterPro" id="IPR021255">
    <property type="entry name" value="DUF2807"/>
</dbReference>
<evidence type="ECO:0000256" key="4">
    <source>
        <dbReference type="ARBA" id="ARBA00022989"/>
    </source>
</evidence>
<evidence type="ECO:0000259" key="8">
    <source>
        <dbReference type="Pfam" id="PF10988"/>
    </source>
</evidence>
<keyword evidence="2" id="KW-1003">Cell membrane</keyword>
<dbReference type="PANTHER" id="PTHR33885">
    <property type="entry name" value="PHAGE SHOCK PROTEIN C"/>
    <property type="match status" value="1"/>
</dbReference>
<dbReference type="Pfam" id="PF04024">
    <property type="entry name" value="PspC"/>
    <property type="match status" value="2"/>
</dbReference>
<evidence type="ECO:0000256" key="1">
    <source>
        <dbReference type="ARBA" id="ARBA00004162"/>
    </source>
</evidence>
<evidence type="ECO:0000256" key="2">
    <source>
        <dbReference type="ARBA" id="ARBA00022475"/>
    </source>
</evidence>
<dbReference type="EMBL" id="JABAIL010000004">
    <property type="protein sequence ID" value="NLR92573.1"/>
    <property type="molecule type" value="Genomic_DNA"/>
</dbReference>
<gene>
    <name evidence="10" type="ORF">HGP29_15250</name>
</gene>
<dbReference type="InterPro" id="IPR054319">
    <property type="entry name" value="PspC-rel_ToastRack"/>
</dbReference>
<feature type="transmembrane region" description="Helical" evidence="6">
    <location>
        <begin position="417"/>
        <end position="435"/>
    </location>
</feature>
<evidence type="ECO:0000313" key="10">
    <source>
        <dbReference type="EMBL" id="NLR92573.1"/>
    </source>
</evidence>
<organism evidence="10 11">
    <name type="scientific">Flammeovirga agarivorans</name>
    <dbReference type="NCBI Taxonomy" id="2726742"/>
    <lineage>
        <taxon>Bacteria</taxon>
        <taxon>Pseudomonadati</taxon>
        <taxon>Bacteroidota</taxon>
        <taxon>Cytophagia</taxon>
        <taxon>Cytophagales</taxon>
        <taxon>Flammeovirgaceae</taxon>
        <taxon>Flammeovirga</taxon>
    </lineage>
</organism>
<keyword evidence="3 6" id="KW-0812">Transmembrane</keyword>
<evidence type="ECO:0000259" key="7">
    <source>
        <dbReference type="Pfam" id="PF04024"/>
    </source>
</evidence>
<feature type="transmembrane region" description="Helical" evidence="6">
    <location>
        <begin position="315"/>
        <end position="343"/>
    </location>
</feature>
<reference evidence="10 11" key="1">
    <citation type="submission" date="2020-04" db="EMBL/GenBank/DDBJ databases">
        <title>Flammeovirga sp. SR4, a novel species isolated from seawater.</title>
        <authorList>
            <person name="Wang X."/>
        </authorList>
    </citation>
    <scope>NUCLEOTIDE SEQUENCE [LARGE SCALE GENOMIC DNA]</scope>
    <source>
        <strain evidence="10 11">SR4</strain>
    </source>
</reference>
<feature type="transmembrane region" description="Helical" evidence="6">
    <location>
        <begin position="149"/>
        <end position="182"/>
    </location>
</feature>
<evidence type="ECO:0000256" key="6">
    <source>
        <dbReference type="SAM" id="Phobius"/>
    </source>
</evidence>
<feature type="transmembrane region" description="Helical" evidence="6">
    <location>
        <begin position="230"/>
        <end position="249"/>
    </location>
</feature>
<evidence type="ECO:0000313" key="11">
    <source>
        <dbReference type="Proteomes" id="UP000585050"/>
    </source>
</evidence>
<feature type="domain" description="Phage shock protein PspC N-terminal" evidence="7">
    <location>
        <begin position="197"/>
        <end position="251"/>
    </location>
</feature>
<dbReference type="Pfam" id="PF10988">
    <property type="entry name" value="DUF2807"/>
    <property type="match status" value="1"/>
</dbReference>
<feature type="transmembrane region" description="Helical" evidence="6">
    <location>
        <begin position="203"/>
        <end position="224"/>
    </location>
</feature>
<protein>
    <submittedName>
        <fullName evidence="10">PspC domain-containing protein</fullName>
    </submittedName>
</protein>